<evidence type="ECO:0000256" key="15">
    <source>
        <dbReference type="SAM" id="MobiDB-lite"/>
    </source>
</evidence>
<evidence type="ECO:0000256" key="11">
    <source>
        <dbReference type="ARBA" id="ARBA00023144"/>
    </source>
</evidence>
<keyword evidence="8 14" id="KW-0548">Nucleotidyltransferase</keyword>
<dbReference type="Proteomes" id="UP001596122">
    <property type="component" value="Unassembled WGS sequence"/>
</dbReference>
<keyword evidence="10" id="KW-0862">Zinc</keyword>
<comment type="caution">
    <text evidence="18">The sequence shown here is derived from an EMBL/GenBank/DDBJ whole genome shotgun (WGS) entry which is preliminary data.</text>
</comment>
<dbReference type="InterPro" id="IPR019779">
    <property type="entry name" value="GalP_UDPtransf1_His-AS"/>
</dbReference>
<evidence type="ECO:0000256" key="4">
    <source>
        <dbReference type="ARBA" id="ARBA00010951"/>
    </source>
</evidence>
<evidence type="ECO:0000256" key="3">
    <source>
        <dbReference type="ARBA" id="ARBA00004947"/>
    </source>
</evidence>
<comment type="pathway">
    <text evidence="3 14">Carbohydrate metabolism; galactose metabolism.</text>
</comment>
<organism evidence="18 19">
    <name type="scientific">Aquipuribacter nitratireducens</name>
    <dbReference type="NCBI Taxonomy" id="650104"/>
    <lineage>
        <taxon>Bacteria</taxon>
        <taxon>Bacillati</taxon>
        <taxon>Actinomycetota</taxon>
        <taxon>Actinomycetes</taxon>
        <taxon>Micrococcales</taxon>
        <taxon>Intrasporangiaceae</taxon>
        <taxon>Aquipuribacter</taxon>
    </lineage>
</organism>
<evidence type="ECO:0000256" key="2">
    <source>
        <dbReference type="ARBA" id="ARBA00001947"/>
    </source>
</evidence>
<dbReference type="EC" id="2.7.7.12" evidence="5 13"/>
<dbReference type="NCBIfam" id="TIGR00209">
    <property type="entry name" value="galT_1"/>
    <property type="match status" value="1"/>
</dbReference>
<evidence type="ECO:0000259" key="17">
    <source>
        <dbReference type="Pfam" id="PF02744"/>
    </source>
</evidence>
<evidence type="ECO:0000256" key="9">
    <source>
        <dbReference type="ARBA" id="ARBA00022723"/>
    </source>
</evidence>
<name>A0ABW0GJY9_9MICO</name>
<gene>
    <name evidence="18" type="primary">galT</name>
    <name evidence="18" type="ORF">ACFPJ6_05210</name>
</gene>
<keyword evidence="11 14" id="KW-0299">Galactose metabolism</keyword>
<evidence type="ECO:0000256" key="6">
    <source>
        <dbReference type="ARBA" id="ARBA00016340"/>
    </source>
</evidence>
<evidence type="ECO:0000256" key="1">
    <source>
        <dbReference type="ARBA" id="ARBA00001107"/>
    </source>
</evidence>
<dbReference type="RefSeq" id="WP_340267073.1">
    <property type="nucleotide sequence ID" value="NZ_JBBEOG010000001.1"/>
</dbReference>
<feature type="domain" description="Galactose-1-phosphate uridyl transferase C-terminal" evidence="17">
    <location>
        <begin position="235"/>
        <end position="393"/>
    </location>
</feature>
<evidence type="ECO:0000256" key="13">
    <source>
        <dbReference type="NCBIfam" id="TIGR00209"/>
    </source>
</evidence>
<comment type="similarity">
    <text evidence="4 14">Belongs to the galactose-1-phosphate uridylyltransferase type 1 family.</text>
</comment>
<dbReference type="InterPro" id="IPR001937">
    <property type="entry name" value="GalP_UDPtransf1"/>
</dbReference>
<dbReference type="InterPro" id="IPR005849">
    <property type="entry name" value="GalP_Utransf_N"/>
</dbReference>
<reference evidence="19" key="1">
    <citation type="journal article" date="2019" name="Int. J. Syst. Evol. Microbiol.">
        <title>The Global Catalogue of Microorganisms (GCM) 10K type strain sequencing project: providing services to taxonomists for standard genome sequencing and annotation.</title>
        <authorList>
            <consortium name="The Broad Institute Genomics Platform"/>
            <consortium name="The Broad Institute Genome Sequencing Center for Infectious Disease"/>
            <person name="Wu L."/>
            <person name="Ma J."/>
        </authorList>
    </citation>
    <scope>NUCLEOTIDE SEQUENCE [LARGE SCALE GENOMIC DNA]</scope>
    <source>
        <strain evidence="19">CCUG 43114</strain>
    </source>
</reference>
<evidence type="ECO:0000256" key="12">
    <source>
        <dbReference type="ARBA" id="ARBA00023277"/>
    </source>
</evidence>
<feature type="domain" description="Galactose-1-phosphate uridyl transferase N-terminal" evidence="16">
    <location>
        <begin position="64"/>
        <end position="221"/>
    </location>
</feature>
<dbReference type="InterPro" id="IPR036265">
    <property type="entry name" value="HIT-like_sf"/>
</dbReference>
<dbReference type="GO" id="GO:0008108">
    <property type="term" value="F:UDP-glucose:hexose-1-phosphate uridylyltransferase activity"/>
    <property type="evidence" value="ECO:0007669"/>
    <property type="project" value="UniProtKB-EC"/>
</dbReference>
<feature type="region of interest" description="Disordered" evidence="15">
    <location>
        <begin position="42"/>
        <end position="65"/>
    </location>
</feature>
<comment type="cofactor">
    <cofactor evidence="2">
        <name>Zn(2+)</name>
        <dbReference type="ChEBI" id="CHEBI:29105"/>
    </cofactor>
</comment>
<dbReference type="EMBL" id="JBHSLD010000006">
    <property type="protein sequence ID" value="MFC5380180.1"/>
    <property type="molecule type" value="Genomic_DNA"/>
</dbReference>
<dbReference type="Pfam" id="PF02744">
    <property type="entry name" value="GalP_UDP_tr_C"/>
    <property type="match status" value="1"/>
</dbReference>
<protein>
    <recommendedName>
        <fullName evidence="6 13">Galactose-1-phosphate uridylyltransferase</fullName>
        <ecNumber evidence="5 13">2.7.7.12</ecNumber>
    </recommendedName>
</protein>
<keyword evidence="19" id="KW-1185">Reference proteome</keyword>
<evidence type="ECO:0000256" key="5">
    <source>
        <dbReference type="ARBA" id="ARBA00012384"/>
    </source>
</evidence>
<dbReference type="PANTHER" id="PTHR11943">
    <property type="entry name" value="GALACTOSE-1-PHOSPHATE URIDYLYLTRANSFERASE"/>
    <property type="match status" value="1"/>
</dbReference>
<proteinExistence type="inferred from homology"/>
<evidence type="ECO:0000313" key="19">
    <source>
        <dbReference type="Proteomes" id="UP001596122"/>
    </source>
</evidence>
<accession>A0ABW0GJY9</accession>
<evidence type="ECO:0000313" key="18">
    <source>
        <dbReference type="EMBL" id="MFC5380180.1"/>
    </source>
</evidence>
<dbReference type="PANTHER" id="PTHR11943:SF1">
    <property type="entry name" value="GALACTOSE-1-PHOSPHATE URIDYLYLTRANSFERASE"/>
    <property type="match status" value="1"/>
</dbReference>
<dbReference type="SUPFAM" id="SSF54197">
    <property type="entry name" value="HIT-like"/>
    <property type="match status" value="2"/>
</dbReference>
<dbReference type="Pfam" id="PF01087">
    <property type="entry name" value="GalP_UDP_transf"/>
    <property type="match status" value="1"/>
</dbReference>
<comment type="catalytic activity">
    <reaction evidence="1 14">
        <text>alpha-D-galactose 1-phosphate + UDP-alpha-D-glucose = alpha-D-glucose 1-phosphate + UDP-alpha-D-galactose</text>
        <dbReference type="Rhea" id="RHEA:13989"/>
        <dbReference type="ChEBI" id="CHEBI:58336"/>
        <dbReference type="ChEBI" id="CHEBI:58601"/>
        <dbReference type="ChEBI" id="CHEBI:58885"/>
        <dbReference type="ChEBI" id="CHEBI:66914"/>
        <dbReference type="EC" id="2.7.7.12"/>
    </reaction>
</comment>
<keyword evidence="7 14" id="KW-0808">Transferase</keyword>
<keyword evidence="12 14" id="KW-0119">Carbohydrate metabolism</keyword>
<sequence>MTTRPHDHARDPALAGHRVHRSRVLLSDGRELFYFDDTEPWVSGRTRPGDDTRDLPPLGPAARMRRDPLTGEWVPLASHRMNRTHLPPREACPLCPTAPGGTPSEVPAADYDVVVFENRFPSLNPRDPEPAGLVDGEALWPEDAAAGRCEVVCFTADHESTFADLHPARVRTVVEAWADRTAELSRLPAVRSVFCFENRGREIGVTLTHPHGQVYAYPYVPPRSAQHAARAAEHHAATGRDLLGDVLAAERRSTRRVVLTGEHWTAFVPAAARWPVEVHLVPHRHVLDLAGLDDAERDELALLYPRLLRLLDRFFEGEDGSPVTLPYIAGWFAAPVGPERDGDPAALPRLHLQVFSVLRAAGKLKFLAGSESGQGAWVSDTTPERIADRFAELVRTDRADPAPAGGSGA</sequence>
<evidence type="ECO:0000256" key="8">
    <source>
        <dbReference type="ARBA" id="ARBA00022695"/>
    </source>
</evidence>
<dbReference type="PIRSF" id="PIRSF000808">
    <property type="entry name" value="GalT"/>
    <property type="match status" value="1"/>
</dbReference>
<keyword evidence="9 14" id="KW-0479">Metal-binding</keyword>
<dbReference type="Gene3D" id="3.30.428.10">
    <property type="entry name" value="HIT-like"/>
    <property type="match status" value="2"/>
</dbReference>
<evidence type="ECO:0000256" key="7">
    <source>
        <dbReference type="ARBA" id="ARBA00022679"/>
    </source>
</evidence>
<dbReference type="InterPro" id="IPR005850">
    <property type="entry name" value="GalP_Utransf_C"/>
</dbReference>
<evidence type="ECO:0000256" key="14">
    <source>
        <dbReference type="RuleBase" id="RU000506"/>
    </source>
</evidence>
<dbReference type="PROSITE" id="PS00117">
    <property type="entry name" value="GAL_P_UDP_TRANSF_I"/>
    <property type="match status" value="1"/>
</dbReference>
<evidence type="ECO:0000259" key="16">
    <source>
        <dbReference type="Pfam" id="PF01087"/>
    </source>
</evidence>
<evidence type="ECO:0000256" key="10">
    <source>
        <dbReference type="ARBA" id="ARBA00022833"/>
    </source>
</evidence>